<reference evidence="1" key="1">
    <citation type="submission" date="2016-10" db="EMBL/GenBank/DDBJ databases">
        <title>Genome sequence of Streptomyces mangrovisoli MUSC 149.</title>
        <authorList>
            <person name="Lee L.-H."/>
            <person name="Ser H.-L."/>
        </authorList>
    </citation>
    <scope>NUCLEOTIDE SEQUENCE [LARGE SCALE GENOMIC DNA]</scope>
    <source>
        <strain evidence="1">MUSC 149</strain>
    </source>
</reference>
<dbReference type="AlphaFoldDB" id="A0A1J4NK97"/>
<evidence type="ECO:0000313" key="2">
    <source>
        <dbReference type="Proteomes" id="UP000034196"/>
    </source>
</evidence>
<sequence length="81" mass="8687">MCIHVSVTDDLPAVVVWDPDEVSVLVARGSHVLDVFREMRALLTIDLGAPEGPGNVLLCFCGTRLRLPAELVTRGVTAEAC</sequence>
<evidence type="ECO:0000313" key="1">
    <source>
        <dbReference type="EMBL" id="OIJ62723.1"/>
    </source>
</evidence>
<proteinExistence type="predicted"/>
<dbReference type="OrthoDB" id="4274268at2"/>
<accession>A0A1J4NK97</accession>
<protein>
    <submittedName>
        <fullName evidence="1">Uncharacterized protein</fullName>
    </submittedName>
</protein>
<dbReference type="EMBL" id="LAVA02000143">
    <property type="protein sequence ID" value="OIJ62723.1"/>
    <property type="molecule type" value="Genomic_DNA"/>
</dbReference>
<organism evidence="1 2">
    <name type="scientific">Streptomyces mangrovisoli</name>
    <dbReference type="NCBI Taxonomy" id="1428628"/>
    <lineage>
        <taxon>Bacteria</taxon>
        <taxon>Bacillati</taxon>
        <taxon>Actinomycetota</taxon>
        <taxon>Actinomycetes</taxon>
        <taxon>Kitasatosporales</taxon>
        <taxon>Streptomycetaceae</taxon>
        <taxon>Streptomyces</taxon>
    </lineage>
</organism>
<name>A0A1J4NK97_9ACTN</name>
<keyword evidence="2" id="KW-1185">Reference proteome</keyword>
<dbReference type="Proteomes" id="UP000034196">
    <property type="component" value="Unassembled WGS sequence"/>
</dbReference>
<comment type="caution">
    <text evidence="1">The sequence shown here is derived from an EMBL/GenBank/DDBJ whole genome shotgun (WGS) entry which is preliminary data.</text>
</comment>
<gene>
    <name evidence="1" type="ORF">WN71_037895</name>
</gene>